<dbReference type="GO" id="GO:0030246">
    <property type="term" value="F:carbohydrate binding"/>
    <property type="evidence" value="ECO:0007669"/>
    <property type="project" value="InterPro"/>
</dbReference>
<dbReference type="InterPro" id="IPR000742">
    <property type="entry name" value="EGF"/>
</dbReference>
<dbReference type="InterPro" id="IPR000922">
    <property type="entry name" value="Lectin_gal-bd_dom"/>
</dbReference>
<feature type="domain" description="EGF-like" evidence="4">
    <location>
        <begin position="131"/>
        <end position="170"/>
    </location>
</feature>
<feature type="signal peptide" evidence="3">
    <location>
        <begin position="1"/>
        <end position="19"/>
    </location>
</feature>
<dbReference type="SMART" id="SM00181">
    <property type="entry name" value="EGF"/>
    <property type="match status" value="1"/>
</dbReference>
<dbReference type="Gene3D" id="2.60.120.740">
    <property type="match status" value="1"/>
</dbReference>
<dbReference type="PROSITE" id="PS01187">
    <property type="entry name" value="EGF_CA"/>
    <property type="match status" value="1"/>
</dbReference>
<dbReference type="Proteomes" id="UP001249851">
    <property type="component" value="Unassembled WGS sequence"/>
</dbReference>
<dbReference type="Pfam" id="PF07645">
    <property type="entry name" value="EGF_CA"/>
    <property type="match status" value="1"/>
</dbReference>
<dbReference type="Gene3D" id="2.10.25.10">
    <property type="entry name" value="Laminin"/>
    <property type="match status" value="1"/>
</dbReference>
<dbReference type="InterPro" id="IPR049883">
    <property type="entry name" value="NOTCH1_EGF-like"/>
</dbReference>
<comment type="caution">
    <text evidence="2">Lacks conserved residue(s) required for the propagation of feature annotation.</text>
</comment>
<dbReference type="SUPFAM" id="SSF57196">
    <property type="entry name" value="EGF/Laminin"/>
    <property type="match status" value="1"/>
</dbReference>
<dbReference type="AlphaFoldDB" id="A0AAD9PRS1"/>
<evidence type="ECO:0000259" key="5">
    <source>
        <dbReference type="PROSITE" id="PS50228"/>
    </source>
</evidence>
<keyword evidence="1 2" id="KW-1015">Disulfide bond</keyword>
<feature type="disulfide bond" evidence="2">
    <location>
        <begin position="160"/>
        <end position="169"/>
    </location>
</feature>
<gene>
    <name evidence="6" type="ORF">P5673_032272</name>
</gene>
<reference evidence="6" key="1">
    <citation type="journal article" date="2023" name="G3 (Bethesda)">
        <title>Whole genome assembly and annotation of the endangered Caribbean coral Acropora cervicornis.</title>
        <authorList>
            <person name="Selwyn J.D."/>
            <person name="Vollmer S.V."/>
        </authorList>
    </citation>
    <scope>NUCLEOTIDE SEQUENCE</scope>
    <source>
        <strain evidence="6">K2</strain>
    </source>
</reference>
<sequence length="295" mass="32615">MLLLTAIVSLLWIIAPVAGSAVAVKVCHSVLFKIDIADNSFIPALSTDYERRIVFKEPISDKALLGHVIRRELVSDEGQCRVKCYMEPSCVSINVGPMNQVTKTCDLNNATVDGSPGSTLKPKIGYLHLAVENHCHSDPCREKNALCQVGFTEKRYRCVCQEGYQGTHCNEDVDECTHNLHNCAPKMTCVNEYGSFFCKDSLSVIVCEGQTKEIRCESISKIRVLWANYGRLNPETCPHPSIRTINCRASASLNNVRKVCQDKTACTLKSNSGSFGGDPCGGTYKYLLVEYKCDD</sequence>
<dbReference type="CDD" id="cd22827">
    <property type="entry name" value="Gal_Rha_Lectin_SUL-I-like"/>
    <property type="match status" value="1"/>
</dbReference>
<name>A0AAD9PRS1_ACRCE</name>
<reference evidence="6" key="2">
    <citation type="journal article" date="2023" name="Science">
        <title>Genomic signatures of disease resistance in endangered staghorn corals.</title>
        <authorList>
            <person name="Vollmer S.V."/>
            <person name="Selwyn J.D."/>
            <person name="Despard B.A."/>
            <person name="Roesel C.L."/>
        </authorList>
    </citation>
    <scope>NUCLEOTIDE SEQUENCE</scope>
    <source>
        <strain evidence="6">K2</strain>
    </source>
</reference>
<comment type="caution">
    <text evidence="6">The sequence shown here is derived from an EMBL/GenBank/DDBJ whole genome shotgun (WGS) entry which is preliminary data.</text>
</comment>
<evidence type="ECO:0000259" key="4">
    <source>
        <dbReference type="PROSITE" id="PS50026"/>
    </source>
</evidence>
<feature type="chain" id="PRO_5042004948" evidence="3">
    <location>
        <begin position="20"/>
        <end position="295"/>
    </location>
</feature>
<evidence type="ECO:0000313" key="6">
    <source>
        <dbReference type="EMBL" id="KAK2547708.1"/>
    </source>
</evidence>
<evidence type="ECO:0000256" key="2">
    <source>
        <dbReference type="PROSITE-ProRule" id="PRU00076"/>
    </source>
</evidence>
<organism evidence="6 7">
    <name type="scientific">Acropora cervicornis</name>
    <name type="common">Staghorn coral</name>
    <dbReference type="NCBI Taxonomy" id="6130"/>
    <lineage>
        <taxon>Eukaryota</taxon>
        <taxon>Metazoa</taxon>
        <taxon>Cnidaria</taxon>
        <taxon>Anthozoa</taxon>
        <taxon>Hexacorallia</taxon>
        <taxon>Scleractinia</taxon>
        <taxon>Astrocoeniina</taxon>
        <taxon>Acroporidae</taxon>
        <taxon>Acropora</taxon>
    </lineage>
</organism>
<dbReference type="GO" id="GO:0005509">
    <property type="term" value="F:calcium ion binding"/>
    <property type="evidence" value="ECO:0007669"/>
    <property type="project" value="InterPro"/>
</dbReference>
<keyword evidence="7" id="KW-1185">Reference proteome</keyword>
<accession>A0AAD9PRS1</accession>
<proteinExistence type="predicted"/>
<dbReference type="PANTHER" id="PTHR46780">
    <property type="entry name" value="PROTEIN EVA-1"/>
    <property type="match status" value="1"/>
</dbReference>
<keyword evidence="2" id="KW-0245">EGF-like domain</keyword>
<feature type="domain" description="SUEL-type lectin" evidence="5">
    <location>
        <begin position="206"/>
        <end position="294"/>
    </location>
</feature>
<dbReference type="EMBL" id="JARQWQ010000171">
    <property type="protein sequence ID" value="KAK2547708.1"/>
    <property type="molecule type" value="Genomic_DNA"/>
</dbReference>
<evidence type="ECO:0000256" key="3">
    <source>
        <dbReference type="SAM" id="SignalP"/>
    </source>
</evidence>
<keyword evidence="3" id="KW-0732">Signal</keyword>
<dbReference type="PROSITE" id="PS50026">
    <property type="entry name" value="EGF_3"/>
    <property type="match status" value="1"/>
</dbReference>
<dbReference type="PROSITE" id="PS50228">
    <property type="entry name" value="SUEL_LECTIN"/>
    <property type="match status" value="1"/>
</dbReference>
<dbReference type="Pfam" id="PF02140">
    <property type="entry name" value="SUEL_Lectin"/>
    <property type="match status" value="1"/>
</dbReference>
<dbReference type="PROSITE" id="PS01186">
    <property type="entry name" value="EGF_2"/>
    <property type="match status" value="1"/>
</dbReference>
<evidence type="ECO:0000313" key="7">
    <source>
        <dbReference type="Proteomes" id="UP001249851"/>
    </source>
</evidence>
<protein>
    <submittedName>
        <fullName evidence="6">L-rhamnose-binding lectin CSL3</fullName>
    </submittedName>
</protein>
<dbReference type="InterPro" id="IPR043159">
    <property type="entry name" value="Lectin_gal-bd_sf"/>
</dbReference>
<dbReference type="InterPro" id="IPR018097">
    <property type="entry name" value="EGF_Ca-bd_CS"/>
</dbReference>
<evidence type="ECO:0000256" key="1">
    <source>
        <dbReference type="ARBA" id="ARBA00023157"/>
    </source>
</evidence>
<dbReference type="PROSITE" id="PS00022">
    <property type="entry name" value="EGF_1"/>
    <property type="match status" value="1"/>
</dbReference>